<name>A0ACC1TJT5_9AGAR</name>
<proteinExistence type="predicted"/>
<protein>
    <submittedName>
        <fullName evidence="1">Uncharacterized protein</fullName>
    </submittedName>
</protein>
<evidence type="ECO:0000313" key="1">
    <source>
        <dbReference type="EMBL" id="KAJ3804878.1"/>
    </source>
</evidence>
<sequence>MTTTQVIARLRPLLPGGVCDDGIRIISHPTSTSSLIGSKCEPRGHPPLHPGTRNPHPPRHPTLSLTQQTQHYPFHSAYNPRDTSAAALFEIDMRPLLEDVLGEGTMTIFAYGVTSSGKTWEDVHDAGERGLLGWLWMSCLKVTGTRTRTREAEAGRGIGYLDVIFALIPGESTSTFQEDWDWLPSKSKSSCVPPPVPSDTSGIIPKSATIGMQGSNSNSNSTPTQTPTPTQP</sequence>
<accession>A0ACC1TJT5</accession>
<dbReference type="EMBL" id="MU795773">
    <property type="protein sequence ID" value="KAJ3804878.1"/>
    <property type="molecule type" value="Genomic_DNA"/>
</dbReference>
<reference evidence="1" key="1">
    <citation type="submission" date="2022-09" db="EMBL/GenBank/DDBJ databases">
        <title>A Global Phylogenomic Analysis of the Shiitake Genus Lentinula.</title>
        <authorList>
            <consortium name="DOE Joint Genome Institute"/>
            <person name="Sierra-Patev S."/>
            <person name="Min B."/>
            <person name="Naranjo-Ortiz M."/>
            <person name="Looney B."/>
            <person name="Konkel Z."/>
            <person name="Slot J.C."/>
            <person name="Sakamoto Y."/>
            <person name="Steenwyk J.L."/>
            <person name="Rokas A."/>
            <person name="Carro J."/>
            <person name="Camarero S."/>
            <person name="Ferreira P."/>
            <person name="Molpeceres G."/>
            <person name="Ruiz-Duenas F.J."/>
            <person name="Serrano A."/>
            <person name="Henrissat B."/>
            <person name="Drula E."/>
            <person name="Hughes K.W."/>
            <person name="Mata J.L."/>
            <person name="Ishikawa N.K."/>
            <person name="Vargas-Isla R."/>
            <person name="Ushijima S."/>
            <person name="Smith C.A."/>
            <person name="Ahrendt S."/>
            <person name="Andreopoulos W."/>
            <person name="He G."/>
            <person name="Labutti K."/>
            <person name="Lipzen A."/>
            <person name="Ng V."/>
            <person name="Riley R."/>
            <person name="Sandor L."/>
            <person name="Barry K."/>
            <person name="Martinez A.T."/>
            <person name="Xiao Y."/>
            <person name="Gibbons J.G."/>
            <person name="Terashima K."/>
            <person name="Grigoriev I.V."/>
            <person name="Hibbett D.S."/>
        </authorList>
    </citation>
    <scope>NUCLEOTIDE SEQUENCE</scope>
    <source>
        <strain evidence="1">TMI1499</strain>
    </source>
</reference>
<evidence type="ECO:0000313" key="2">
    <source>
        <dbReference type="Proteomes" id="UP001163835"/>
    </source>
</evidence>
<comment type="caution">
    <text evidence="1">The sequence shown here is derived from an EMBL/GenBank/DDBJ whole genome shotgun (WGS) entry which is preliminary data.</text>
</comment>
<organism evidence="1 2">
    <name type="scientific">Lentinula aff. lateritia</name>
    <dbReference type="NCBI Taxonomy" id="2804960"/>
    <lineage>
        <taxon>Eukaryota</taxon>
        <taxon>Fungi</taxon>
        <taxon>Dikarya</taxon>
        <taxon>Basidiomycota</taxon>
        <taxon>Agaricomycotina</taxon>
        <taxon>Agaricomycetes</taxon>
        <taxon>Agaricomycetidae</taxon>
        <taxon>Agaricales</taxon>
        <taxon>Marasmiineae</taxon>
        <taxon>Omphalotaceae</taxon>
        <taxon>Lentinula</taxon>
    </lineage>
</organism>
<gene>
    <name evidence="1" type="ORF">F5876DRAFT_70267</name>
</gene>
<keyword evidence="2" id="KW-1185">Reference proteome</keyword>
<dbReference type="Proteomes" id="UP001163835">
    <property type="component" value="Unassembled WGS sequence"/>
</dbReference>